<protein>
    <submittedName>
        <fullName evidence="15">Uncharacterized protein</fullName>
    </submittedName>
</protein>
<evidence type="ECO:0000256" key="5">
    <source>
        <dbReference type="ARBA" id="ARBA00022771"/>
    </source>
</evidence>
<dbReference type="Pfam" id="PF00651">
    <property type="entry name" value="BTB"/>
    <property type="match status" value="1"/>
</dbReference>
<organism evidence="15 16">
    <name type="scientific">Cryptolaemus montrouzieri</name>
    <dbReference type="NCBI Taxonomy" id="559131"/>
    <lineage>
        <taxon>Eukaryota</taxon>
        <taxon>Metazoa</taxon>
        <taxon>Ecdysozoa</taxon>
        <taxon>Arthropoda</taxon>
        <taxon>Hexapoda</taxon>
        <taxon>Insecta</taxon>
        <taxon>Pterygota</taxon>
        <taxon>Neoptera</taxon>
        <taxon>Endopterygota</taxon>
        <taxon>Coleoptera</taxon>
        <taxon>Polyphaga</taxon>
        <taxon>Cucujiformia</taxon>
        <taxon>Coccinelloidea</taxon>
        <taxon>Coccinellidae</taxon>
        <taxon>Scymninae</taxon>
        <taxon>Scymnini</taxon>
        <taxon>Cryptolaemus</taxon>
    </lineage>
</organism>
<dbReference type="SMART" id="SM00225">
    <property type="entry name" value="BTB"/>
    <property type="match status" value="1"/>
</dbReference>
<dbReference type="EMBL" id="JABFTP020000062">
    <property type="protein sequence ID" value="KAL3273942.1"/>
    <property type="molecule type" value="Genomic_DNA"/>
</dbReference>
<evidence type="ECO:0000256" key="1">
    <source>
        <dbReference type="ARBA" id="ARBA00003767"/>
    </source>
</evidence>
<comment type="caution">
    <text evidence="15">The sequence shown here is derived from an EMBL/GenBank/DDBJ whole genome shotgun (WGS) entry which is preliminary data.</text>
</comment>
<keyword evidence="10" id="KW-0539">Nucleus</keyword>
<reference evidence="15 16" key="1">
    <citation type="journal article" date="2021" name="BMC Biol.">
        <title>Horizontally acquired antibacterial genes associated with adaptive radiation of ladybird beetles.</title>
        <authorList>
            <person name="Li H.S."/>
            <person name="Tang X.F."/>
            <person name="Huang Y.H."/>
            <person name="Xu Z.Y."/>
            <person name="Chen M.L."/>
            <person name="Du X.Y."/>
            <person name="Qiu B.Y."/>
            <person name="Chen P.T."/>
            <person name="Zhang W."/>
            <person name="Slipinski A."/>
            <person name="Escalona H.E."/>
            <person name="Waterhouse R.M."/>
            <person name="Zwick A."/>
            <person name="Pang H."/>
        </authorList>
    </citation>
    <scope>NUCLEOTIDE SEQUENCE [LARGE SCALE GENOMIC DNA]</scope>
    <source>
        <strain evidence="15">SYSU2018</strain>
    </source>
</reference>
<dbReference type="GO" id="GO:0003677">
    <property type="term" value="F:DNA binding"/>
    <property type="evidence" value="ECO:0007669"/>
    <property type="project" value="UniProtKB-KW"/>
</dbReference>
<dbReference type="Proteomes" id="UP001516400">
    <property type="component" value="Unassembled WGS sequence"/>
</dbReference>
<dbReference type="InterPro" id="IPR011333">
    <property type="entry name" value="SKP1/BTB/POZ_sf"/>
</dbReference>
<evidence type="ECO:0000313" key="15">
    <source>
        <dbReference type="EMBL" id="KAL3273942.1"/>
    </source>
</evidence>
<evidence type="ECO:0000256" key="3">
    <source>
        <dbReference type="ARBA" id="ARBA00022723"/>
    </source>
</evidence>
<keyword evidence="7" id="KW-0805">Transcription regulation</keyword>
<dbReference type="Gene3D" id="3.30.160.60">
    <property type="entry name" value="Classic Zinc Finger"/>
    <property type="match status" value="2"/>
</dbReference>
<keyword evidence="16" id="KW-1185">Reference proteome</keyword>
<dbReference type="Pfam" id="PF00096">
    <property type="entry name" value="zf-C2H2"/>
    <property type="match status" value="2"/>
</dbReference>
<evidence type="ECO:0000256" key="6">
    <source>
        <dbReference type="ARBA" id="ARBA00022833"/>
    </source>
</evidence>
<feature type="domain" description="C2H2-type" evidence="14">
    <location>
        <begin position="247"/>
        <end position="274"/>
    </location>
</feature>
<gene>
    <name evidence="15" type="ORF">HHI36_015365</name>
</gene>
<evidence type="ECO:0000256" key="12">
    <source>
        <dbReference type="SAM" id="MobiDB-lite"/>
    </source>
</evidence>
<dbReference type="AlphaFoldDB" id="A0ABD2N676"/>
<dbReference type="FunFam" id="3.30.160.60:FF:000145">
    <property type="entry name" value="Zinc finger protein 574"/>
    <property type="match status" value="1"/>
</dbReference>
<feature type="domain" description="C2H2-type" evidence="14">
    <location>
        <begin position="275"/>
        <end position="298"/>
    </location>
</feature>
<feature type="compositionally biased region" description="Polar residues" evidence="12">
    <location>
        <begin position="325"/>
        <end position="360"/>
    </location>
</feature>
<feature type="compositionally biased region" description="Polar residues" evidence="12">
    <location>
        <begin position="167"/>
        <end position="179"/>
    </location>
</feature>
<dbReference type="PROSITE" id="PS50097">
    <property type="entry name" value="BTB"/>
    <property type="match status" value="1"/>
</dbReference>
<dbReference type="InterPro" id="IPR050457">
    <property type="entry name" value="ZnFinger_BTB_dom_contain"/>
</dbReference>
<dbReference type="PROSITE" id="PS00028">
    <property type="entry name" value="ZINC_FINGER_C2H2_1"/>
    <property type="match status" value="2"/>
</dbReference>
<keyword evidence="8" id="KW-0238">DNA-binding</keyword>
<dbReference type="InterPro" id="IPR013087">
    <property type="entry name" value="Znf_C2H2_type"/>
</dbReference>
<feature type="compositionally biased region" description="Basic residues" evidence="12">
    <location>
        <begin position="520"/>
        <end position="538"/>
    </location>
</feature>
<dbReference type="InterPro" id="IPR017956">
    <property type="entry name" value="AT_hook_DNA-bd_motif"/>
</dbReference>
<dbReference type="PROSITE" id="PS50157">
    <property type="entry name" value="ZINC_FINGER_C2H2_2"/>
    <property type="match status" value="2"/>
</dbReference>
<evidence type="ECO:0000256" key="4">
    <source>
        <dbReference type="ARBA" id="ARBA00022737"/>
    </source>
</evidence>
<feature type="region of interest" description="Disordered" evidence="12">
    <location>
        <begin position="379"/>
        <end position="406"/>
    </location>
</feature>
<dbReference type="SMART" id="SM00384">
    <property type="entry name" value="AT_hook"/>
    <property type="match status" value="2"/>
</dbReference>
<keyword evidence="4" id="KW-0677">Repeat</keyword>
<feature type="compositionally biased region" description="Polar residues" evidence="12">
    <location>
        <begin position="549"/>
        <end position="561"/>
    </location>
</feature>
<feature type="region of interest" description="Disordered" evidence="12">
    <location>
        <begin position="315"/>
        <end position="360"/>
    </location>
</feature>
<evidence type="ECO:0000259" key="14">
    <source>
        <dbReference type="PROSITE" id="PS50157"/>
    </source>
</evidence>
<comment type="function">
    <text evidence="1">May be involved in transcriptional regulation.</text>
</comment>
<dbReference type="CDD" id="cd18315">
    <property type="entry name" value="BTB_POZ_BAB-like"/>
    <property type="match status" value="1"/>
</dbReference>
<dbReference type="PANTHER" id="PTHR46105">
    <property type="entry name" value="AGAP004733-PA"/>
    <property type="match status" value="1"/>
</dbReference>
<evidence type="ECO:0000256" key="8">
    <source>
        <dbReference type="ARBA" id="ARBA00023125"/>
    </source>
</evidence>
<keyword evidence="5 11" id="KW-0863">Zinc-finger</keyword>
<sequence length="656" mass="74720">MRPDDLVQVFADKYLENISDAFRTLYTEEQLSDVTIHCKEGSVKAHKLILAASSPYFCKVFRENRNEYPIIILHGITLTQLENLMDLLYRGIVDVPSNNLETITSLVREFEIKGVVVGERESDNVRLELNQNSQTVSPESAHNRDTRFKGQKRVAVDFVYEEDRPQSRPTSTSSLQSNDIRLPKKSGQGDLPTSAPIIVKREVSSPMSYSDSSLHSLRDNLTISEPKPVFEHVSPKLNAWARKQRKFKCNLCPSSFKRSSHLTRHQLVHTGERPYSCNQCDKAFSRHDKLKHHVRKAHEFIPDSMYERIDAGEINEDSDTESSNRHYSSPLQNGNILNEPSTSNTEFSRASSPNNYERTNSPLFTISHITSILEDSFVIPPKKGRGRPRKYPPANLPLHNKVQEPFQSDGTTENKIIQTWLSQGESRHEKNIMGQRKHRRREVDFLSKENMPYTGRLRARSKSLENNLGAVQSTFTTEKKTANFYDSVNVAAASETNVSRNLSPIVFCDVNQMSLATSTSKKRPSKKQQKMGSRKSTRIKIVEQRSKKTNSIKNKDSTSGNYSAVSITKSMKQKHTTAAIQATKAIKRPIGRPRKIPQSTSLNSELEKKCAYEVKLIERKNIILKSRKSFSEINGRKENSHLHVIQVNKIQNLMIQ</sequence>
<keyword evidence="6" id="KW-0862">Zinc</keyword>
<dbReference type="InterPro" id="IPR036236">
    <property type="entry name" value="Znf_C2H2_sf"/>
</dbReference>
<evidence type="ECO:0000313" key="16">
    <source>
        <dbReference type="Proteomes" id="UP001516400"/>
    </source>
</evidence>
<dbReference type="SUPFAM" id="SSF57667">
    <property type="entry name" value="beta-beta-alpha zinc fingers"/>
    <property type="match status" value="1"/>
</dbReference>
<dbReference type="Gene3D" id="3.30.710.10">
    <property type="entry name" value="Potassium Channel Kv1.1, Chain A"/>
    <property type="match status" value="1"/>
</dbReference>
<evidence type="ECO:0000256" key="11">
    <source>
        <dbReference type="PROSITE-ProRule" id="PRU00042"/>
    </source>
</evidence>
<feature type="domain" description="BTB" evidence="13">
    <location>
        <begin position="32"/>
        <end position="97"/>
    </location>
</feature>
<dbReference type="GO" id="GO:0005634">
    <property type="term" value="C:nucleus"/>
    <property type="evidence" value="ECO:0007669"/>
    <property type="project" value="UniProtKB-SubCell"/>
</dbReference>
<accession>A0ABD2N676</accession>
<dbReference type="GO" id="GO:0008270">
    <property type="term" value="F:zinc ion binding"/>
    <property type="evidence" value="ECO:0007669"/>
    <property type="project" value="UniProtKB-KW"/>
</dbReference>
<feature type="region of interest" description="Disordered" evidence="12">
    <location>
        <begin position="516"/>
        <end position="561"/>
    </location>
</feature>
<dbReference type="PANTHER" id="PTHR46105:SF28">
    <property type="entry name" value="ZINC FINGER PROTEIN 37-LIKE"/>
    <property type="match status" value="1"/>
</dbReference>
<evidence type="ECO:0000256" key="9">
    <source>
        <dbReference type="ARBA" id="ARBA00023163"/>
    </source>
</evidence>
<keyword evidence="9" id="KW-0804">Transcription</keyword>
<evidence type="ECO:0000256" key="7">
    <source>
        <dbReference type="ARBA" id="ARBA00023015"/>
    </source>
</evidence>
<name>A0ABD2N676_9CUCU</name>
<keyword evidence="3" id="KW-0479">Metal-binding</keyword>
<feature type="region of interest" description="Disordered" evidence="12">
    <location>
        <begin position="159"/>
        <end position="193"/>
    </location>
</feature>
<dbReference type="SMART" id="SM00355">
    <property type="entry name" value="ZnF_C2H2"/>
    <property type="match status" value="2"/>
</dbReference>
<evidence type="ECO:0000259" key="13">
    <source>
        <dbReference type="PROSITE" id="PS50097"/>
    </source>
</evidence>
<dbReference type="FunFam" id="3.30.160.60:FF:000097">
    <property type="entry name" value="Zinc finger protein"/>
    <property type="match status" value="1"/>
</dbReference>
<dbReference type="SUPFAM" id="SSF54695">
    <property type="entry name" value="POZ domain"/>
    <property type="match status" value="1"/>
</dbReference>
<dbReference type="InterPro" id="IPR000210">
    <property type="entry name" value="BTB/POZ_dom"/>
</dbReference>
<evidence type="ECO:0000256" key="2">
    <source>
        <dbReference type="ARBA" id="ARBA00004123"/>
    </source>
</evidence>
<evidence type="ECO:0000256" key="10">
    <source>
        <dbReference type="ARBA" id="ARBA00023242"/>
    </source>
</evidence>
<comment type="subcellular location">
    <subcellularLocation>
        <location evidence="2">Nucleus</location>
    </subcellularLocation>
</comment>
<proteinExistence type="predicted"/>